<gene>
    <name evidence="2" type="ORF">METZ01_LOCUS498390</name>
</gene>
<dbReference type="AlphaFoldDB" id="A0A383DM14"/>
<organism evidence="2">
    <name type="scientific">marine metagenome</name>
    <dbReference type="NCBI Taxonomy" id="408172"/>
    <lineage>
        <taxon>unclassified sequences</taxon>
        <taxon>metagenomes</taxon>
        <taxon>ecological metagenomes</taxon>
    </lineage>
</organism>
<dbReference type="InterPro" id="IPR028994">
    <property type="entry name" value="Integrin_alpha_N"/>
</dbReference>
<dbReference type="EMBL" id="UINC01218493">
    <property type="protein sequence ID" value="SVE45536.1"/>
    <property type="molecule type" value="Genomic_DNA"/>
</dbReference>
<sequence length="228" mass="24097">MKKLFIITMLLSIGSVTSIYAQNCDEGFYTIEENSCCTNGTYNGCCGAYGLTQPSSCIGGDPNFQPSYGYCGSDGCYVWCAAVCQPDPAYIDCHGDHFGGAVVDDCGVCDGDNSSCSEEGSIEFTAYDIATNADGAFSVFAADMDGDGDMDIISASIYDNTIAWYENDGTADPTWTAVDIALSADGARSVFAADMDGDGDMDIVSASWNYDTIAWYENNGAADPTWTA</sequence>
<dbReference type="PANTHER" id="PTHR44103">
    <property type="entry name" value="PROPROTEIN CONVERTASE P"/>
    <property type="match status" value="1"/>
</dbReference>
<name>A0A383DM14_9ZZZZ</name>
<proteinExistence type="predicted"/>
<dbReference type="SUPFAM" id="SSF69318">
    <property type="entry name" value="Integrin alpha N-terminal domain"/>
    <property type="match status" value="1"/>
</dbReference>
<evidence type="ECO:0008006" key="3">
    <source>
        <dbReference type="Google" id="ProtNLM"/>
    </source>
</evidence>
<protein>
    <recommendedName>
        <fullName evidence="3">VCBS repeat-containing protein</fullName>
    </recommendedName>
</protein>
<accession>A0A383DM14</accession>
<keyword evidence="1" id="KW-0732">Signal</keyword>
<reference evidence="2" key="1">
    <citation type="submission" date="2018-05" db="EMBL/GenBank/DDBJ databases">
        <authorList>
            <person name="Lanie J.A."/>
            <person name="Ng W.-L."/>
            <person name="Kazmierczak K.M."/>
            <person name="Andrzejewski T.M."/>
            <person name="Davidsen T.M."/>
            <person name="Wayne K.J."/>
            <person name="Tettelin H."/>
            <person name="Glass J.I."/>
            <person name="Rusch D."/>
            <person name="Podicherti R."/>
            <person name="Tsui H.-C.T."/>
            <person name="Winkler M.E."/>
        </authorList>
    </citation>
    <scope>NUCLEOTIDE SEQUENCE</scope>
</reference>
<evidence type="ECO:0000313" key="2">
    <source>
        <dbReference type="EMBL" id="SVE45536.1"/>
    </source>
</evidence>
<feature type="non-terminal residue" evidence="2">
    <location>
        <position position="228"/>
    </location>
</feature>
<dbReference type="Pfam" id="PF13517">
    <property type="entry name" value="FG-GAP_3"/>
    <property type="match status" value="1"/>
</dbReference>
<dbReference type="PANTHER" id="PTHR44103:SF1">
    <property type="entry name" value="PROPROTEIN CONVERTASE P"/>
    <property type="match status" value="1"/>
</dbReference>
<evidence type="ECO:0000256" key="1">
    <source>
        <dbReference type="ARBA" id="ARBA00022729"/>
    </source>
</evidence>
<dbReference type="InterPro" id="IPR013517">
    <property type="entry name" value="FG-GAP"/>
</dbReference>